<dbReference type="AlphaFoldDB" id="A0AA51MMB2"/>
<feature type="transmembrane region" description="Helical" evidence="12">
    <location>
        <begin position="36"/>
        <end position="55"/>
    </location>
</feature>
<feature type="transmembrane region" description="Helical" evidence="12">
    <location>
        <begin position="263"/>
        <end position="282"/>
    </location>
</feature>
<evidence type="ECO:0000256" key="10">
    <source>
        <dbReference type="ARBA" id="ARBA00023136"/>
    </source>
</evidence>
<dbReference type="InterPro" id="IPR006153">
    <property type="entry name" value="Cation/H_exchanger_TM"/>
</dbReference>
<keyword evidence="11" id="KW-0739">Sodium transport</keyword>
<evidence type="ECO:0000259" key="13">
    <source>
        <dbReference type="Pfam" id="PF00999"/>
    </source>
</evidence>
<evidence type="ECO:0000256" key="3">
    <source>
        <dbReference type="ARBA" id="ARBA00022448"/>
    </source>
</evidence>
<keyword evidence="4" id="KW-0050">Antiport</keyword>
<keyword evidence="3" id="KW-0813">Transport</keyword>
<dbReference type="PANTHER" id="PTHR10110:SF195">
    <property type="entry name" value="NA(+)_H(+) ANTIPORTER NHAS2"/>
    <property type="match status" value="1"/>
</dbReference>
<accession>A0AA51MMB2</accession>
<evidence type="ECO:0000256" key="7">
    <source>
        <dbReference type="ARBA" id="ARBA00022989"/>
    </source>
</evidence>
<feature type="transmembrane region" description="Helical" evidence="12">
    <location>
        <begin position="99"/>
        <end position="120"/>
    </location>
</feature>
<dbReference type="EMBL" id="JAVFKN010000029">
    <property type="protein sequence ID" value="MDQ5770367.1"/>
    <property type="molecule type" value="Genomic_DNA"/>
</dbReference>
<evidence type="ECO:0000313" key="16">
    <source>
        <dbReference type="Proteomes" id="UP001223336"/>
    </source>
</evidence>
<evidence type="ECO:0000256" key="1">
    <source>
        <dbReference type="ARBA" id="ARBA00004651"/>
    </source>
</evidence>
<feature type="transmembrane region" description="Helical" evidence="12">
    <location>
        <begin position="170"/>
        <end position="195"/>
    </location>
</feature>
<protein>
    <submittedName>
        <fullName evidence="15">Cation:proton antiporter</fullName>
    </submittedName>
</protein>
<evidence type="ECO:0000313" key="15">
    <source>
        <dbReference type="EMBL" id="WML86808.1"/>
    </source>
</evidence>
<dbReference type="Pfam" id="PF00999">
    <property type="entry name" value="Na_H_Exchanger"/>
    <property type="match status" value="1"/>
</dbReference>
<evidence type="ECO:0000256" key="2">
    <source>
        <dbReference type="ARBA" id="ARBA00007367"/>
    </source>
</evidence>
<keyword evidence="10 12" id="KW-0472">Membrane</keyword>
<feature type="transmembrane region" description="Helical" evidence="12">
    <location>
        <begin position="356"/>
        <end position="379"/>
    </location>
</feature>
<evidence type="ECO:0000256" key="8">
    <source>
        <dbReference type="ARBA" id="ARBA00023053"/>
    </source>
</evidence>
<dbReference type="GO" id="GO:0005886">
    <property type="term" value="C:plasma membrane"/>
    <property type="evidence" value="ECO:0007669"/>
    <property type="project" value="UniProtKB-SubCell"/>
</dbReference>
<evidence type="ECO:0000256" key="11">
    <source>
        <dbReference type="ARBA" id="ARBA00023201"/>
    </source>
</evidence>
<dbReference type="GO" id="GO:0015386">
    <property type="term" value="F:potassium:proton antiporter activity"/>
    <property type="evidence" value="ECO:0007669"/>
    <property type="project" value="TreeGrafter"/>
</dbReference>
<evidence type="ECO:0000313" key="14">
    <source>
        <dbReference type="EMBL" id="MDQ5770367.1"/>
    </source>
</evidence>
<name>A0AA51MMB2_9GAMM</name>
<dbReference type="RefSeq" id="WP_308136090.1">
    <property type="nucleotide sequence ID" value="NZ_CP133197.1"/>
</dbReference>
<evidence type="ECO:0000256" key="9">
    <source>
        <dbReference type="ARBA" id="ARBA00023065"/>
    </source>
</evidence>
<gene>
    <name evidence="14" type="ORF">RCC75_17660</name>
    <name evidence="15" type="ORF">RCG00_21310</name>
</gene>
<keyword evidence="9" id="KW-0406">Ion transport</keyword>
<keyword evidence="6 12" id="KW-0812">Transmembrane</keyword>
<dbReference type="PANTHER" id="PTHR10110">
    <property type="entry name" value="SODIUM/HYDROGEN EXCHANGER"/>
    <property type="match status" value="1"/>
</dbReference>
<feature type="domain" description="Cation/H+ exchanger transmembrane" evidence="13">
    <location>
        <begin position="10"/>
        <end position="374"/>
    </location>
</feature>
<dbReference type="InterPro" id="IPR018422">
    <property type="entry name" value="Cation/H_exchanger_CPA1"/>
</dbReference>
<keyword evidence="5" id="KW-1003">Cell membrane</keyword>
<dbReference type="Proteomes" id="UP001229862">
    <property type="component" value="Chromosome"/>
</dbReference>
<keyword evidence="7 12" id="KW-1133">Transmembrane helix</keyword>
<keyword evidence="8" id="KW-0915">Sodium</keyword>
<feature type="transmembrane region" description="Helical" evidence="12">
    <location>
        <begin position="225"/>
        <end position="242"/>
    </location>
</feature>
<feature type="transmembrane region" description="Helical" evidence="12">
    <location>
        <begin position="288"/>
        <end position="313"/>
    </location>
</feature>
<organism evidence="15">
    <name type="scientific">Thiothrix subterranea</name>
    <dbReference type="NCBI Taxonomy" id="2735563"/>
    <lineage>
        <taxon>Bacteria</taxon>
        <taxon>Pseudomonadati</taxon>
        <taxon>Pseudomonadota</taxon>
        <taxon>Gammaproteobacteria</taxon>
        <taxon>Thiotrichales</taxon>
        <taxon>Thiotrichaceae</taxon>
        <taxon>Thiothrix</taxon>
    </lineage>
</organism>
<comment type="similarity">
    <text evidence="2">Belongs to the monovalent cation:proton antiporter 1 (CPA1) transporter (TC 2.A.36) family.</text>
</comment>
<evidence type="ECO:0000256" key="6">
    <source>
        <dbReference type="ARBA" id="ARBA00022692"/>
    </source>
</evidence>
<comment type="subcellular location">
    <subcellularLocation>
        <location evidence="1">Cell membrane</location>
        <topology evidence="1">Multi-pass membrane protein</topology>
    </subcellularLocation>
</comment>
<evidence type="ECO:0000256" key="4">
    <source>
        <dbReference type="ARBA" id="ARBA00022449"/>
    </source>
</evidence>
<reference evidence="15 16" key="1">
    <citation type="submission" date="2023-08" db="EMBL/GenBank/DDBJ databases">
        <title>New molecular markers tilS and rpoB for phylogenetic and monitoring studies of the genus Thiothrix biodiversity.</title>
        <authorList>
            <person name="Ravin N.V."/>
            <person name="Smolyakov D."/>
            <person name="Markov N.D."/>
            <person name="Beletsky A.V."/>
            <person name="Mardanov A.V."/>
            <person name="Rudenko T.S."/>
            <person name="Grabovich M.Y."/>
        </authorList>
    </citation>
    <scope>NUCLEOTIDE SEQUENCE</scope>
    <source>
        <strain evidence="15">DNT52</strain>
        <strain evidence="14 16">H33</strain>
    </source>
</reference>
<dbReference type="GO" id="GO:0098719">
    <property type="term" value="P:sodium ion import across plasma membrane"/>
    <property type="evidence" value="ECO:0007669"/>
    <property type="project" value="TreeGrafter"/>
</dbReference>
<evidence type="ECO:0000256" key="5">
    <source>
        <dbReference type="ARBA" id="ARBA00022475"/>
    </source>
</evidence>
<dbReference type="GO" id="GO:0051453">
    <property type="term" value="P:regulation of intracellular pH"/>
    <property type="evidence" value="ECO:0007669"/>
    <property type="project" value="TreeGrafter"/>
</dbReference>
<dbReference type="GO" id="GO:0015385">
    <property type="term" value="F:sodium:proton antiporter activity"/>
    <property type="evidence" value="ECO:0007669"/>
    <property type="project" value="InterPro"/>
</dbReference>
<dbReference type="Proteomes" id="UP001223336">
    <property type="component" value="Unassembled WGS sequence"/>
</dbReference>
<proteinExistence type="inferred from homology"/>
<evidence type="ECO:0000256" key="12">
    <source>
        <dbReference type="SAM" id="Phobius"/>
    </source>
</evidence>
<feature type="transmembrane region" description="Helical" evidence="12">
    <location>
        <begin position="202"/>
        <end position="219"/>
    </location>
</feature>
<feature type="transmembrane region" description="Helical" evidence="12">
    <location>
        <begin position="141"/>
        <end position="158"/>
    </location>
</feature>
<sequence length="386" mass="42326">MHPLRWVLHPTLLVLTGFLLAQGLQSLGFNTRLDWTVLYALAWYGLLPLIVYEIALRLNAEGLFRNLGLIVWLAIPLLLAQVGVAALLLYAGLGEAQAFPLLAALLTATFLVANSPAVVVRVFEPLHLPARSLALLKGESLFGSVFALILASLLLQVAQQMEPLNSLQSFVYFTKLFAGGVFVGLLAGLLGLAVLHFARFPVLRGLLSVIGAYVTFIAADALLEVSGIVAVLVAGLVLNAYRQRTDLMSRRWLDTQWRWTARLASAFMFLLLGFSVYVPILLEQWQAVLWGIMGVLLARWVVLAGGFWVYGNVGKQPALKLNEQITLMLGGIKGMISILLVFALPVDADYSYTIQAVVYGVVLASLLVQVPLVHGWMWARRKPMPK</sequence>
<feature type="transmembrane region" description="Helical" evidence="12">
    <location>
        <begin position="67"/>
        <end position="93"/>
    </location>
</feature>
<dbReference type="EMBL" id="CP133217">
    <property type="protein sequence ID" value="WML86808.1"/>
    <property type="molecule type" value="Genomic_DNA"/>
</dbReference>
<keyword evidence="16" id="KW-1185">Reference proteome</keyword>
<feature type="transmembrane region" description="Helical" evidence="12">
    <location>
        <begin position="325"/>
        <end position="344"/>
    </location>
</feature>